<protein>
    <submittedName>
        <fullName evidence="1">Uncharacterized protein</fullName>
    </submittedName>
</protein>
<sequence>MPTPVVNNKGRSVCLVTRFYCSRLKTEPLLNCSCTTYNILLHFYLL</sequence>
<name>A0A0E9STZ1_ANGAN</name>
<accession>A0A0E9STZ1</accession>
<dbReference type="EMBL" id="GBXM01064564">
    <property type="protein sequence ID" value="JAH44013.1"/>
    <property type="molecule type" value="Transcribed_RNA"/>
</dbReference>
<reference evidence="1" key="2">
    <citation type="journal article" date="2015" name="Fish Shellfish Immunol.">
        <title>Early steps in the European eel (Anguilla anguilla)-Vibrio vulnificus interaction in the gills: Role of the RtxA13 toxin.</title>
        <authorList>
            <person name="Callol A."/>
            <person name="Pajuelo D."/>
            <person name="Ebbesson L."/>
            <person name="Teles M."/>
            <person name="MacKenzie S."/>
            <person name="Amaro C."/>
        </authorList>
    </citation>
    <scope>NUCLEOTIDE SEQUENCE</scope>
</reference>
<organism evidence="1">
    <name type="scientific">Anguilla anguilla</name>
    <name type="common">European freshwater eel</name>
    <name type="synonym">Muraena anguilla</name>
    <dbReference type="NCBI Taxonomy" id="7936"/>
    <lineage>
        <taxon>Eukaryota</taxon>
        <taxon>Metazoa</taxon>
        <taxon>Chordata</taxon>
        <taxon>Craniata</taxon>
        <taxon>Vertebrata</taxon>
        <taxon>Euteleostomi</taxon>
        <taxon>Actinopterygii</taxon>
        <taxon>Neopterygii</taxon>
        <taxon>Teleostei</taxon>
        <taxon>Anguilliformes</taxon>
        <taxon>Anguillidae</taxon>
        <taxon>Anguilla</taxon>
    </lineage>
</organism>
<reference evidence="1" key="1">
    <citation type="submission" date="2014-11" db="EMBL/GenBank/DDBJ databases">
        <authorList>
            <person name="Amaro Gonzalez C."/>
        </authorList>
    </citation>
    <scope>NUCLEOTIDE SEQUENCE</scope>
</reference>
<evidence type="ECO:0000313" key="1">
    <source>
        <dbReference type="EMBL" id="JAH44013.1"/>
    </source>
</evidence>
<proteinExistence type="predicted"/>
<dbReference type="AlphaFoldDB" id="A0A0E9STZ1"/>